<feature type="domain" description="Cytochrome c" evidence="5">
    <location>
        <begin position="26"/>
        <end position="103"/>
    </location>
</feature>
<dbReference type="InterPro" id="IPR009056">
    <property type="entry name" value="Cyt_c-like_dom"/>
</dbReference>
<dbReference type="SUPFAM" id="SSF46626">
    <property type="entry name" value="Cytochrome c"/>
    <property type="match status" value="1"/>
</dbReference>
<keyword evidence="2 4" id="KW-0479">Metal-binding</keyword>
<dbReference type="Proteomes" id="UP001623559">
    <property type="component" value="Unassembled WGS sequence"/>
</dbReference>
<accession>A0ABW8SUD7</accession>
<dbReference type="InterPro" id="IPR036909">
    <property type="entry name" value="Cyt_c-like_dom_sf"/>
</dbReference>
<evidence type="ECO:0000259" key="5">
    <source>
        <dbReference type="PROSITE" id="PS51007"/>
    </source>
</evidence>
<dbReference type="InterPro" id="IPR051459">
    <property type="entry name" value="Cytochrome_c-type_DH"/>
</dbReference>
<evidence type="ECO:0000313" key="6">
    <source>
        <dbReference type="EMBL" id="MFL0205969.1"/>
    </source>
</evidence>
<sequence length="123" mass="13817">MKNLALLIFASFFLSCTSKEEILQQQYSVEGMALYQTHCENCHQADGAGLRNLYPSIQKTQLSPEALACLMKYGKKGNGYMPANAKLQALDVAELVTYMREKWGNKKQVFPTDSAKMALQNCR</sequence>
<protein>
    <submittedName>
        <fullName evidence="6">Cytochrome c</fullName>
    </submittedName>
</protein>
<dbReference type="Pfam" id="PF13442">
    <property type="entry name" value="Cytochrome_CBB3"/>
    <property type="match status" value="1"/>
</dbReference>
<keyword evidence="3 4" id="KW-0408">Iron</keyword>
<evidence type="ECO:0000256" key="4">
    <source>
        <dbReference type="PROSITE-ProRule" id="PRU00433"/>
    </source>
</evidence>
<dbReference type="RefSeq" id="WP_406777541.1">
    <property type="nucleotide sequence ID" value="NZ_JBEWZG010000001.1"/>
</dbReference>
<dbReference type="Gene3D" id="1.10.760.10">
    <property type="entry name" value="Cytochrome c-like domain"/>
    <property type="match status" value="1"/>
</dbReference>
<proteinExistence type="predicted"/>
<evidence type="ECO:0000256" key="2">
    <source>
        <dbReference type="ARBA" id="ARBA00022723"/>
    </source>
</evidence>
<comment type="caution">
    <text evidence="6">The sequence shown here is derived from an EMBL/GenBank/DDBJ whole genome shotgun (WGS) entry which is preliminary data.</text>
</comment>
<dbReference type="PANTHER" id="PTHR35008:SF8">
    <property type="entry name" value="ALCOHOL DEHYDROGENASE CYTOCHROME C SUBUNIT"/>
    <property type="match status" value="1"/>
</dbReference>
<keyword evidence="1 4" id="KW-0349">Heme</keyword>
<dbReference type="PANTHER" id="PTHR35008">
    <property type="entry name" value="BLL4482 PROTEIN-RELATED"/>
    <property type="match status" value="1"/>
</dbReference>
<dbReference type="PROSITE" id="PS51007">
    <property type="entry name" value="CYTC"/>
    <property type="match status" value="1"/>
</dbReference>
<gene>
    <name evidence="6" type="ORF">V7S74_04365</name>
</gene>
<reference evidence="6 7" key="1">
    <citation type="submission" date="2024-07" db="EMBL/GenBank/DDBJ databases">
        <authorList>
            <person name="Pitt A."/>
            <person name="Hahn M.W."/>
        </authorList>
    </citation>
    <scope>NUCLEOTIDE SEQUENCE [LARGE SCALE GENOMIC DNA]</scope>
    <source>
        <strain evidence="6 7">2-AUSEE-184A6</strain>
    </source>
</reference>
<organism evidence="6 7">
    <name type="scientific">Aquirufa novilacunae</name>
    <dbReference type="NCBI Taxonomy" id="3139305"/>
    <lineage>
        <taxon>Bacteria</taxon>
        <taxon>Pseudomonadati</taxon>
        <taxon>Bacteroidota</taxon>
        <taxon>Cytophagia</taxon>
        <taxon>Cytophagales</taxon>
        <taxon>Flectobacillaceae</taxon>
        <taxon>Aquirufa</taxon>
    </lineage>
</organism>
<evidence type="ECO:0000313" key="7">
    <source>
        <dbReference type="Proteomes" id="UP001623559"/>
    </source>
</evidence>
<name>A0ABW8SUD7_9BACT</name>
<evidence type="ECO:0000256" key="3">
    <source>
        <dbReference type="ARBA" id="ARBA00023004"/>
    </source>
</evidence>
<dbReference type="EMBL" id="JBEWZG010000001">
    <property type="protein sequence ID" value="MFL0205969.1"/>
    <property type="molecule type" value="Genomic_DNA"/>
</dbReference>
<dbReference type="PROSITE" id="PS51257">
    <property type="entry name" value="PROKAR_LIPOPROTEIN"/>
    <property type="match status" value="1"/>
</dbReference>
<evidence type="ECO:0000256" key="1">
    <source>
        <dbReference type="ARBA" id="ARBA00022617"/>
    </source>
</evidence>